<evidence type="ECO:0000256" key="3">
    <source>
        <dbReference type="ARBA" id="ARBA00022475"/>
    </source>
</evidence>
<dbReference type="InterPro" id="IPR011066">
    <property type="entry name" value="MscS_channel_C_sf"/>
</dbReference>
<dbReference type="PANTHER" id="PTHR30460:SF0">
    <property type="entry name" value="MODERATE CONDUCTANCE MECHANOSENSITIVE CHANNEL YBIO"/>
    <property type="match status" value="1"/>
</dbReference>
<gene>
    <name evidence="9" type="ORF">GCM10010994_05570</name>
</gene>
<evidence type="ECO:0000313" key="9">
    <source>
        <dbReference type="EMBL" id="GGC49301.1"/>
    </source>
</evidence>
<dbReference type="SUPFAM" id="SSF82689">
    <property type="entry name" value="Mechanosensitive channel protein MscS (YggB), C-terminal domain"/>
    <property type="match status" value="1"/>
</dbReference>
<comment type="subcellular location">
    <subcellularLocation>
        <location evidence="1">Cell membrane</location>
        <topology evidence="1">Multi-pass membrane protein</topology>
    </subcellularLocation>
</comment>
<dbReference type="InterPro" id="IPR023408">
    <property type="entry name" value="MscS_beta-dom_sf"/>
</dbReference>
<evidence type="ECO:0000256" key="6">
    <source>
        <dbReference type="ARBA" id="ARBA00023136"/>
    </source>
</evidence>
<proteinExistence type="inferred from homology"/>
<dbReference type="InterPro" id="IPR045276">
    <property type="entry name" value="YbiO_bact"/>
</dbReference>
<feature type="transmembrane region" description="Helical" evidence="7">
    <location>
        <begin position="237"/>
        <end position="258"/>
    </location>
</feature>
<feature type="domain" description="Mechanosensitive ion channel MscS" evidence="8">
    <location>
        <begin position="497"/>
        <end position="562"/>
    </location>
</feature>
<feature type="transmembrane region" description="Helical" evidence="7">
    <location>
        <begin position="362"/>
        <end position="380"/>
    </location>
</feature>
<dbReference type="SUPFAM" id="SSF50182">
    <property type="entry name" value="Sm-like ribonucleoproteins"/>
    <property type="match status" value="1"/>
</dbReference>
<dbReference type="EMBL" id="BMGG01000001">
    <property type="protein sequence ID" value="GGC49301.1"/>
    <property type="molecule type" value="Genomic_DNA"/>
</dbReference>
<organism evidence="9 10">
    <name type="scientific">Chelatococcus reniformis</name>
    <dbReference type="NCBI Taxonomy" id="1494448"/>
    <lineage>
        <taxon>Bacteria</taxon>
        <taxon>Pseudomonadati</taxon>
        <taxon>Pseudomonadota</taxon>
        <taxon>Alphaproteobacteria</taxon>
        <taxon>Hyphomicrobiales</taxon>
        <taxon>Chelatococcaceae</taxon>
        <taxon>Chelatococcus</taxon>
    </lineage>
</organism>
<sequence length="699" mass="73522">MSRQQFDQLVAEVSETVARTLTERGFGPKAPPEATALAHGDGTERLVAQRAAEVVNRLPAVIGAVPALPAQTLRILDRLDRTAAGGRSAVSFLAWLGVACGGLAAVGLGLRHGSRSMRRQLLEPGEGPAPLARVALLAALDLLALALFWLVTHIVLGALFAGAGAQTMVAVLVLDGMAIVASTICLLAICVRPQDPAARIAPVSDADAVRLRHDIVLAVALVTASRAWIAILVPSVVVQAGLLVNAFVVPGCYAVVALHARHAFGAWLAGLAESAAPARAAATPPCTRLWLAITMPVIAILALTRIYGALSGRPEIPVGTITTVATLLGVLLGETLVRYVARHPAAANGRSLLGRLLRPAARLARMAMLLVTLFILAHVWLVDVAGLVAAAEWPAASRTWSRAALILMVALAAWEAVKLFTDKHVTKPGGLPVDEDADAGKSASRLATMMPLLRMAVAIVIAAIALLVALSDLGVNITPLLAGASVFGLALSFGSQTLVRDVVSGIFYLADDAFRVGEYIDCGKAKGTVEGFTLRSIRLRHQNGQVHTIPFGQLGQITNFSRDWTTVKFNLRFARDTDLEKLRKLVKRIGQEMLEDPELKDEFLDPLKMQGVADIADNALIVRFKFTVRPSKPSFVQRQAVRRMVTAFAAGGIEFANATVAVHTIGGPNGAQAGAAAQSMLSRVQAEAAASAAGEAARA</sequence>
<dbReference type="GO" id="GO:0005886">
    <property type="term" value="C:plasma membrane"/>
    <property type="evidence" value="ECO:0007669"/>
    <property type="project" value="UniProtKB-SubCell"/>
</dbReference>
<dbReference type="InterPro" id="IPR006685">
    <property type="entry name" value="MscS_channel_2nd"/>
</dbReference>
<evidence type="ECO:0000313" key="10">
    <source>
        <dbReference type="Proteomes" id="UP000637002"/>
    </source>
</evidence>
<accession>A0A916X7Z0</accession>
<evidence type="ECO:0000256" key="2">
    <source>
        <dbReference type="ARBA" id="ARBA00008017"/>
    </source>
</evidence>
<dbReference type="RefSeq" id="WP_188607573.1">
    <property type="nucleotide sequence ID" value="NZ_BMGG01000001.1"/>
</dbReference>
<feature type="transmembrane region" description="Helical" evidence="7">
    <location>
        <begin position="316"/>
        <end position="341"/>
    </location>
</feature>
<comment type="caution">
    <text evidence="9">The sequence shown here is derived from an EMBL/GenBank/DDBJ whole genome shotgun (WGS) entry which is preliminary data.</text>
</comment>
<evidence type="ECO:0000256" key="7">
    <source>
        <dbReference type="SAM" id="Phobius"/>
    </source>
</evidence>
<dbReference type="AlphaFoldDB" id="A0A916X7Z0"/>
<dbReference type="Gene3D" id="1.10.287.1260">
    <property type="match status" value="1"/>
</dbReference>
<evidence type="ECO:0000259" key="8">
    <source>
        <dbReference type="Pfam" id="PF00924"/>
    </source>
</evidence>
<evidence type="ECO:0000256" key="5">
    <source>
        <dbReference type="ARBA" id="ARBA00022989"/>
    </source>
</evidence>
<dbReference type="GO" id="GO:0008381">
    <property type="term" value="F:mechanosensitive monoatomic ion channel activity"/>
    <property type="evidence" value="ECO:0007669"/>
    <property type="project" value="InterPro"/>
</dbReference>
<keyword evidence="3" id="KW-1003">Cell membrane</keyword>
<feature type="transmembrane region" description="Helical" evidence="7">
    <location>
        <begin position="211"/>
        <end position="231"/>
    </location>
</feature>
<name>A0A916X7Z0_9HYPH</name>
<keyword evidence="10" id="KW-1185">Reference proteome</keyword>
<evidence type="ECO:0000256" key="4">
    <source>
        <dbReference type="ARBA" id="ARBA00022692"/>
    </source>
</evidence>
<dbReference type="PANTHER" id="PTHR30460">
    <property type="entry name" value="MODERATE CONDUCTANCE MECHANOSENSITIVE CHANNEL YBIO"/>
    <property type="match status" value="1"/>
</dbReference>
<dbReference type="Gene3D" id="3.30.70.100">
    <property type="match status" value="1"/>
</dbReference>
<comment type="similarity">
    <text evidence="2">Belongs to the MscS (TC 1.A.23) family.</text>
</comment>
<dbReference type="InterPro" id="IPR010920">
    <property type="entry name" value="LSM_dom_sf"/>
</dbReference>
<keyword evidence="4 7" id="KW-0812">Transmembrane</keyword>
<feature type="transmembrane region" description="Helical" evidence="7">
    <location>
        <begin position="168"/>
        <end position="191"/>
    </location>
</feature>
<dbReference type="Pfam" id="PF00924">
    <property type="entry name" value="MS_channel_2nd"/>
    <property type="match status" value="1"/>
</dbReference>
<feature type="transmembrane region" description="Helical" evidence="7">
    <location>
        <begin position="131"/>
        <end position="156"/>
    </location>
</feature>
<keyword evidence="5 7" id="KW-1133">Transmembrane helix</keyword>
<reference evidence="9" key="1">
    <citation type="journal article" date="2014" name="Int. J. Syst. Evol. Microbiol.">
        <title>Complete genome sequence of Corynebacterium casei LMG S-19264T (=DSM 44701T), isolated from a smear-ripened cheese.</title>
        <authorList>
            <consortium name="US DOE Joint Genome Institute (JGI-PGF)"/>
            <person name="Walter F."/>
            <person name="Albersmeier A."/>
            <person name="Kalinowski J."/>
            <person name="Ruckert C."/>
        </authorList>
    </citation>
    <scope>NUCLEOTIDE SEQUENCE</scope>
    <source>
        <strain evidence="9">CGMCC 1.12919</strain>
    </source>
</reference>
<dbReference type="Proteomes" id="UP000637002">
    <property type="component" value="Unassembled WGS sequence"/>
</dbReference>
<protein>
    <recommendedName>
        <fullName evidence="8">Mechanosensitive ion channel MscS domain-containing protein</fullName>
    </recommendedName>
</protein>
<feature type="transmembrane region" description="Helical" evidence="7">
    <location>
        <begin position="477"/>
        <end position="499"/>
    </location>
</feature>
<keyword evidence="6 7" id="KW-0472">Membrane</keyword>
<feature type="transmembrane region" description="Helical" evidence="7">
    <location>
        <begin position="89"/>
        <end position="110"/>
    </location>
</feature>
<dbReference type="Gene3D" id="2.30.30.60">
    <property type="match status" value="1"/>
</dbReference>
<dbReference type="InterPro" id="IPR011014">
    <property type="entry name" value="MscS_channel_TM-2"/>
</dbReference>
<feature type="transmembrane region" description="Helical" evidence="7">
    <location>
        <begin position="289"/>
        <end position="310"/>
    </location>
</feature>
<feature type="transmembrane region" description="Helical" evidence="7">
    <location>
        <begin position="452"/>
        <end position="471"/>
    </location>
</feature>
<evidence type="ECO:0000256" key="1">
    <source>
        <dbReference type="ARBA" id="ARBA00004651"/>
    </source>
</evidence>
<dbReference type="SUPFAM" id="SSF82861">
    <property type="entry name" value="Mechanosensitive channel protein MscS (YggB), transmembrane region"/>
    <property type="match status" value="1"/>
</dbReference>
<reference evidence="9" key="2">
    <citation type="submission" date="2020-09" db="EMBL/GenBank/DDBJ databases">
        <authorList>
            <person name="Sun Q."/>
            <person name="Zhou Y."/>
        </authorList>
    </citation>
    <scope>NUCLEOTIDE SEQUENCE</scope>
    <source>
        <strain evidence="9">CGMCC 1.12919</strain>
    </source>
</reference>